<protein>
    <submittedName>
        <fullName evidence="1">Uncharacterized protein</fullName>
    </submittedName>
</protein>
<dbReference type="EMBL" id="GGEC01047358">
    <property type="protein sequence ID" value="MBX27842.1"/>
    <property type="molecule type" value="Transcribed_RNA"/>
</dbReference>
<evidence type="ECO:0000313" key="1">
    <source>
        <dbReference type="EMBL" id="MBX27842.1"/>
    </source>
</evidence>
<dbReference type="AlphaFoldDB" id="A0A2P2MCA6"/>
<sequence length="109" mass="12798">MIGETHGQRMHSLMDTALHHQQRVLSQQVGYRARVVTFKQLPFILQNEPVRLWVGGEHGRFTKHMGRENWTEPLNAFVDERLGIFALVCRYQLESFADQRKAETPRRNP</sequence>
<accession>A0A2P2MCA6</accession>
<name>A0A2P2MCA6_RHIMU</name>
<organism evidence="1">
    <name type="scientific">Rhizophora mucronata</name>
    <name type="common">Asiatic mangrove</name>
    <dbReference type="NCBI Taxonomy" id="61149"/>
    <lineage>
        <taxon>Eukaryota</taxon>
        <taxon>Viridiplantae</taxon>
        <taxon>Streptophyta</taxon>
        <taxon>Embryophyta</taxon>
        <taxon>Tracheophyta</taxon>
        <taxon>Spermatophyta</taxon>
        <taxon>Magnoliopsida</taxon>
        <taxon>eudicotyledons</taxon>
        <taxon>Gunneridae</taxon>
        <taxon>Pentapetalae</taxon>
        <taxon>rosids</taxon>
        <taxon>fabids</taxon>
        <taxon>Malpighiales</taxon>
        <taxon>Rhizophoraceae</taxon>
        <taxon>Rhizophora</taxon>
    </lineage>
</organism>
<proteinExistence type="predicted"/>
<reference evidence="1" key="1">
    <citation type="submission" date="2018-02" db="EMBL/GenBank/DDBJ databases">
        <title>Rhizophora mucronata_Transcriptome.</title>
        <authorList>
            <person name="Meera S.P."/>
            <person name="Sreeshan A."/>
            <person name="Augustine A."/>
        </authorList>
    </citation>
    <scope>NUCLEOTIDE SEQUENCE</scope>
    <source>
        <tissue evidence="1">Leaf</tissue>
    </source>
</reference>